<dbReference type="SUPFAM" id="SSF52540">
    <property type="entry name" value="P-loop containing nucleoside triphosphate hydrolases"/>
    <property type="match status" value="1"/>
</dbReference>
<evidence type="ECO:0000313" key="11">
    <source>
        <dbReference type="RefSeq" id="XP_021835439.1"/>
    </source>
</evidence>
<dbReference type="InterPro" id="IPR058922">
    <property type="entry name" value="WHD_DRP"/>
</dbReference>
<dbReference type="KEGG" id="soe:110775142"/>
<evidence type="ECO:0000256" key="4">
    <source>
        <dbReference type="ARBA" id="ARBA00022840"/>
    </source>
</evidence>
<dbReference type="InterPro" id="IPR036388">
    <property type="entry name" value="WH-like_DNA-bd_sf"/>
</dbReference>
<evidence type="ECO:0000313" key="12">
    <source>
        <dbReference type="RefSeq" id="XP_021835446.1"/>
    </source>
</evidence>
<dbReference type="GO" id="GO:0043531">
    <property type="term" value="F:ADP binding"/>
    <property type="evidence" value="ECO:0007669"/>
    <property type="project" value="InterPro"/>
</dbReference>
<dbReference type="Gene3D" id="1.10.8.430">
    <property type="entry name" value="Helical domain of apoptotic protease-activating factors"/>
    <property type="match status" value="1"/>
</dbReference>
<dbReference type="RefSeq" id="XP_021835439.1">
    <property type="nucleotide sequence ID" value="XM_021979747.1"/>
</dbReference>
<dbReference type="PANTHER" id="PTHR36766">
    <property type="entry name" value="PLANT BROAD-SPECTRUM MILDEW RESISTANCE PROTEIN RPW8"/>
    <property type="match status" value="1"/>
</dbReference>
<sequence>MAEGIVWELASKALESLSKAALEEGSSWWGARSDLKKLEDTIRMIQARVRDAERRQEAENNESINLWLSRLKQVLYRADDLFDEIITLDRRNLRMEKSSMAKVFSRSGPIFNIKLAHKVNSIREELNDIKSDMDVLNLKFFPAEELPPLMMRLIKERQTSSFVKTEDIIGRENDTKLIIGMLFDPKCEYNGEGEGEGISVIPIVGFGGLGKTTLAQLVYNDEAVQKHFDVTTWVCVPEVDDQDAVMRRVYQAFTRDKDSGRLLVDEIKRGIRQSINNNKYLLVLDDIWDESRDRWLDLLRLLECGRKGSKVIVTTRSLTVAGVVGTKEATYKLGLLTEEESWNLFKKFAFESGQEERNPDLTRIGKEIVDSCGNVPLAIRVVGSLLYSKYSEKEWERIRNSQLSKAKLKEGDRLMAVLKLSYDYLPPALKQCFAYCSLFPKDYRYEKANLVHLWMAQGYFEPSNNEDIGGQYFSELLGRNLFQDPEQDYRGIETYKMHDLVHDLALFVAGGEIMELQGQDAEDDDEDYMVLVGAGGENIELNEPLIREFRHVRLGVTKGALSDGDDVFKAVTTLLNARRMRSLLFDMGLEQALSLERVVLKCKSLRVLDFSYMEITRIPNSIGKLVHLRYLNLQHTHIECLPDAITKLDNLQTLNIMGCRRLKELPRNFGKLTNLRYLINSKSGLTDLPSGFGKLTCLQELSKFMIGEGNGIDSLPALNLVGNLDIEFNKWGSESVLEAKGANLKNNHQLTCLKFSFNFEMEEAALGEMDKMLMCLQLPPNLEKLEVYLYKGVEMPRRWLDGLDKLISITIRECNNCRVVPHMSRLLHLKYLRLKFLDTLEYVEDDDIWVGNNVYFPSLEGLTLQNLRELKGWTRPSKDDGEPRQLLFPCLLNLEVSECPKLMSMPLAPMLESLEACNIHGTLFESNLTSVVDEEEVYLYKGVEMPRRWLDGLDKLVSINITGCQHCRVVPHMSRLLHLKDLHLEELDTLEYVEDEDDIWVGDSASAAHNVYFPSLEVLTLHYLRELKGWKRPSKDYAEQRQLFPRLLKMDVRACPKLMSMPLAPMLESLKAYFINGKLFESNLASVEDEEEASSSLPQSSSPSSLFTSLKHLEMRWIDDGLVSLRISCRLCNLETLELRHCDQLRSITLGSSAPYRNSILLPSSIRHLNIYYCNRLENISGGNLSVLEKLVIKGSCENLYVEYESPNSIEDLDMGNMSGPETLKISCSKNLEEKKEPGKITRSMWQQLKSLRRLELSSITKLKKIPKGIGCLTTLETLKIWSLSELTQLPEEMGNLSLLKIYDCPKLVLLPQSLLALTSLHSLEIGNCPDLRKRYEKPDGEDCHLIQHIPNVKFYEKLIKYFD</sequence>
<evidence type="ECO:0000259" key="9">
    <source>
        <dbReference type="Pfam" id="PF23598"/>
    </source>
</evidence>
<evidence type="ECO:0000259" key="6">
    <source>
        <dbReference type="Pfam" id="PF00931"/>
    </source>
</evidence>
<dbReference type="GO" id="GO:0006952">
    <property type="term" value="P:defense response"/>
    <property type="evidence" value="ECO:0007669"/>
    <property type="project" value="UniProtKB-KW"/>
</dbReference>
<name>A0A9R0HR94_SPIOL</name>
<dbReference type="GO" id="GO:0005524">
    <property type="term" value="F:ATP binding"/>
    <property type="evidence" value="ECO:0007669"/>
    <property type="project" value="UniProtKB-KW"/>
</dbReference>
<dbReference type="InterPro" id="IPR032675">
    <property type="entry name" value="LRR_dom_sf"/>
</dbReference>
<dbReference type="Gene3D" id="3.80.10.10">
    <property type="entry name" value="Ribonuclease Inhibitor"/>
    <property type="match status" value="3"/>
</dbReference>
<dbReference type="Proteomes" id="UP000813463">
    <property type="component" value="Chromosome 1"/>
</dbReference>
<dbReference type="Gene3D" id="3.40.50.300">
    <property type="entry name" value="P-loop containing nucleotide triphosphate hydrolases"/>
    <property type="match status" value="1"/>
</dbReference>
<protein>
    <submittedName>
        <fullName evidence="11 12">Disease resistance protein RGA3</fullName>
    </submittedName>
</protein>
<evidence type="ECO:0000256" key="3">
    <source>
        <dbReference type="ARBA" id="ARBA00022821"/>
    </source>
</evidence>
<keyword evidence="2" id="KW-0547">Nucleotide-binding</keyword>
<feature type="domain" description="Disease resistance protein winged helix" evidence="8">
    <location>
        <begin position="438"/>
        <end position="505"/>
    </location>
</feature>
<dbReference type="InterPro" id="IPR055414">
    <property type="entry name" value="LRR_R13L4/SHOC2-like"/>
</dbReference>
<accession>A0A9R0HR94</accession>
<dbReference type="Pfam" id="PF18052">
    <property type="entry name" value="Rx_N"/>
    <property type="match status" value="1"/>
</dbReference>
<feature type="domain" description="Disease resistance R13L4/SHOC-2-like LRR" evidence="9">
    <location>
        <begin position="597"/>
        <end position="865"/>
    </location>
</feature>
<feature type="domain" description="NB-ARC" evidence="6">
    <location>
        <begin position="196"/>
        <end position="352"/>
    </location>
</feature>
<organism evidence="10 11">
    <name type="scientific">Spinacia oleracea</name>
    <name type="common">Spinach</name>
    <dbReference type="NCBI Taxonomy" id="3562"/>
    <lineage>
        <taxon>Eukaryota</taxon>
        <taxon>Viridiplantae</taxon>
        <taxon>Streptophyta</taxon>
        <taxon>Embryophyta</taxon>
        <taxon>Tracheophyta</taxon>
        <taxon>Spermatophyta</taxon>
        <taxon>Magnoliopsida</taxon>
        <taxon>eudicotyledons</taxon>
        <taxon>Gunneridae</taxon>
        <taxon>Pentapetalae</taxon>
        <taxon>Caryophyllales</taxon>
        <taxon>Chenopodiaceae</taxon>
        <taxon>Chenopodioideae</taxon>
        <taxon>Anserineae</taxon>
        <taxon>Spinacia</taxon>
    </lineage>
</organism>
<dbReference type="Pfam" id="PF23598">
    <property type="entry name" value="LRR_14"/>
    <property type="match status" value="1"/>
</dbReference>
<dbReference type="FunFam" id="1.10.10.10:FF:000322">
    <property type="entry name" value="Probable disease resistance protein At1g63360"/>
    <property type="match status" value="1"/>
</dbReference>
<evidence type="ECO:0000259" key="8">
    <source>
        <dbReference type="Pfam" id="PF23559"/>
    </source>
</evidence>
<dbReference type="OrthoDB" id="1429443at2759"/>
<proteinExistence type="predicted"/>
<feature type="coiled-coil region" evidence="5">
    <location>
        <begin position="35"/>
        <end position="62"/>
    </location>
</feature>
<dbReference type="InterPro" id="IPR042197">
    <property type="entry name" value="Apaf_helical"/>
</dbReference>
<evidence type="ECO:0000256" key="1">
    <source>
        <dbReference type="ARBA" id="ARBA00022737"/>
    </source>
</evidence>
<dbReference type="PANTHER" id="PTHR36766:SF35">
    <property type="entry name" value="DISEASE RESISTANCE PROTEIN RGA3"/>
    <property type="match status" value="1"/>
</dbReference>
<dbReference type="PRINTS" id="PR00364">
    <property type="entry name" value="DISEASERSIST"/>
</dbReference>
<reference evidence="11 12" key="2">
    <citation type="submission" date="2025-04" db="UniProtKB">
        <authorList>
            <consortium name="RefSeq"/>
        </authorList>
    </citation>
    <scope>IDENTIFICATION</scope>
</reference>
<dbReference type="GeneID" id="110775142"/>
<keyword evidence="1" id="KW-0677">Repeat</keyword>
<dbReference type="InterPro" id="IPR002182">
    <property type="entry name" value="NB-ARC"/>
</dbReference>
<dbReference type="Pfam" id="PF00931">
    <property type="entry name" value="NB-ARC"/>
    <property type="match status" value="1"/>
</dbReference>
<evidence type="ECO:0000313" key="10">
    <source>
        <dbReference type="Proteomes" id="UP000813463"/>
    </source>
</evidence>
<evidence type="ECO:0000259" key="7">
    <source>
        <dbReference type="Pfam" id="PF18052"/>
    </source>
</evidence>
<dbReference type="GO" id="GO:0051707">
    <property type="term" value="P:response to other organism"/>
    <property type="evidence" value="ECO:0007669"/>
    <property type="project" value="UniProtKB-ARBA"/>
</dbReference>
<keyword evidence="10" id="KW-1185">Reference proteome</keyword>
<keyword evidence="4" id="KW-0067">ATP-binding</keyword>
<dbReference type="Pfam" id="PF23559">
    <property type="entry name" value="WHD_DRP"/>
    <property type="match status" value="1"/>
</dbReference>
<dbReference type="InterPro" id="IPR041118">
    <property type="entry name" value="Rx_N"/>
</dbReference>
<dbReference type="RefSeq" id="XP_021835446.1">
    <property type="nucleotide sequence ID" value="XM_021979754.1"/>
</dbReference>
<keyword evidence="5" id="KW-0175">Coiled coil</keyword>
<evidence type="ECO:0000256" key="5">
    <source>
        <dbReference type="SAM" id="Coils"/>
    </source>
</evidence>
<keyword evidence="3" id="KW-0611">Plant defense</keyword>
<reference evidence="10" key="1">
    <citation type="journal article" date="2021" name="Nat. Commun.">
        <title>Genomic analyses provide insights into spinach domestication and the genetic basis of agronomic traits.</title>
        <authorList>
            <person name="Cai X."/>
            <person name="Sun X."/>
            <person name="Xu C."/>
            <person name="Sun H."/>
            <person name="Wang X."/>
            <person name="Ge C."/>
            <person name="Zhang Z."/>
            <person name="Wang Q."/>
            <person name="Fei Z."/>
            <person name="Jiao C."/>
            <person name="Wang Q."/>
        </authorList>
    </citation>
    <scope>NUCLEOTIDE SEQUENCE [LARGE SCALE GENOMIC DNA]</scope>
    <source>
        <strain evidence="10">cv. Varoflay</strain>
    </source>
</reference>
<dbReference type="SUPFAM" id="SSF52058">
    <property type="entry name" value="L domain-like"/>
    <property type="match status" value="2"/>
</dbReference>
<dbReference type="InterPro" id="IPR027417">
    <property type="entry name" value="P-loop_NTPase"/>
</dbReference>
<evidence type="ECO:0000256" key="2">
    <source>
        <dbReference type="ARBA" id="ARBA00022741"/>
    </source>
</evidence>
<dbReference type="Gene3D" id="1.10.10.10">
    <property type="entry name" value="Winged helix-like DNA-binding domain superfamily/Winged helix DNA-binding domain"/>
    <property type="match status" value="1"/>
</dbReference>
<gene>
    <name evidence="11 12" type="primary">LOC110775142</name>
</gene>
<feature type="domain" description="Disease resistance N-terminal" evidence="7">
    <location>
        <begin position="11"/>
        <end position="93"/>
    </location>
</feature>
<dbReference type="Gene3D" id="1.20.5.4130">
    <property type="match status" value="1"/>
</dbReference>